<organism evidence="8 9">
    <name type="scientific">Sandaracinus amylolyticus</name>
    <dbReference type="NCBI Taxonomy" id="927083"/>
    <lineage>
        <taxon>Bacteria</taxon>
        <taxon>Pseudomonadati</taxon>
        <taxon>Myxococcota</taxon>
        <taxon>Polyangia</taxon>
        <taxon>Polyangiales</taxon>
        <taxon>Sandaracinaceae</taxon>
        <taxon>Sandaracinus</taxon>
    </lineage>
</organism>
<dbReference type="InterPro" id="IPR013154">
    <property type="entry name" value="ADH-like_N"/>
</dbReference>
<evidence type="ECO:0000256" key="5">
    <source>
        <dbReference type="ARBA" id="ARBA00023002"/>
    </source>
</evidence>
<dbReference type="InterPro" id="IPR013149">
    <property type="entry name" value="ADH-like_C"/>
</dbReference>
<feature type="domain" description="Alcohol dehydrogenase-like C-terminal" evidence="6">
    <location>
        <begin position="149"/>
        <end position="259"/>
    </location>
</feature>
<evidence type="ECO:0000256" key="4">
    <source>
        <dbReference type="ARBA" id="ARBA00022833"/>
    </source>
</evidence>
<dbReference type="Pfam" id="PF00107">
    <property type="entry name" value="ADH_zinc_N"/>
    <property type="match status" value="1"/>
</dbReference>
<feature type="domain" description="Alcohol dehydrogenase-like N-terminal" evidence="7">
    <location>
        <begin position="2"/>
        <end position="106"/>
    </location>
</feature>
<keyword evidence="5" id="KW-0560">Oxidoreductase</keyword>
<dbReference type="STRING" id="927083.DB32_003550"/>
<dbReference type="SUPFAM" id="SSF51735">
    <property type="entry name" value="NAD(P)-binding Rossmann-fold domains"/>
    <property type="match status" value="1"/>
</dbReference>
<comment type="similarity">
    <text evidence="2">Belongs to the zinc-containing alcohol dehydrogenase family.</text>
</comment>
<protein>
    <submittedName>
        <fullName evidence="8">Alcohol dehydrogenase</fullName>
    </submittedName>
</protein>
<proteinExistence type="inferred from homology"/>
<keyword evidence="9" id="KW-1185">Reference proteome</keyword>
<name>A0A0F6YJ12_9BACT</name>
<accession>A0A0F6YJ12</accession>
<dbReference type="Gene3D" id="3.90.180.10">
    <property type="entry name" value="Medium-chain alcohol dehydrogenases, catalytic domain"/>
    <property type="match status" value="1"/>
</dbReference>
<reference evidence="8 9" key="1">
    <citation type="submission" date="2015-03" db="EMBL/GenBank/DDBJ databases">
        <title>Genome assembly of Sandaracinus amylolyticus DSM 53668.</title>
        <authorList>
            <person name="Sharma G."/>
            <person name="Subramanian S."/>
        </authorList>
    </citation>
    <scope>NUCLEOTIDE SEQUENCE [LARGE SCALE GENOMIC DNA]</scope>
    <source>
        <strain evidence="8 9">DSM 53668</strain>
    </source>
</reference>
<evidence type="ECO:0000256" key="3">
    <source>
        <dbReference type="ARBA" id="ARBA00022723"/>
    </source>
</evidence>
<gene>
    <name evidence="8" type="ORF">DB32_003550</name>
</gene>
<evidence type="ECO:0000313" key="9">
    <source>
        <dbReference type="Proteomes" id="UP000034883"/>
    </source>
</evidence>
<dbReference type="PANTHER" id="PTHR42940">
    <property type="entry name" value="ALCOHOL DEHYDROGENASE 1-RELATED"/>
    <property type="match status" value="1"/>
</dbReference>
<dbReference type="Proteomes" id="UP000034883">
    <property type="component" value="Chromosome"/>
</dbReference>
<dbReference type="InterPro" id="IPR014187">
    <property type="entry name" value="ADH_Zn_typ-2"/>
</dbReference>
<dbReference type="Gene3D" id="3.40.50.720">
    <property type="entry name" value="NAD(P)-binding Rossmann-like Domain"/>
    <property type="match status" value="1"/>
</dbReference>
<dbReference type="PANTHER" id="PTHR42940:SF8">
    <property type="entry name" value="VACUOLAR PROTEIN SORTING-ASSOCIATED PROTEIN 11"/>
    <property type="match status" value="1"/>
</dbReference>
<dbReference type="GO" id="GO:0005737">
    <property type="term" value="C:cytoplasm"/>
    <property type="evidence" value="ECO:0007669"/>
    <property type="project" value="TreeGrafter"/>
</dbReference>
<dbReference type="Pfam" id="PF08240">
    <property type="entry name" value="ADH_N"/>
    <property type="match status" value="1"/>
</dbReference>
<comment type="cofactor">
    <cofactor evidence="1">
        <name>Zn(2+)</name>
        <dbReference type="ChEBI" id="CHEBI:29105"/>
    </cofactor>
</comment>
<dbReference type="SUPFAM" id="SSF50129">
    <property type="entry name" value="GroES-like"/>
    <property type="match status" value="1"/>
</dbReference>
<evidence type="ECO:0000256" key="1">
    <source>
        <dbReference type="ARBA" id="ARBA00001947"/>
    </source>
</evidence>
<evidence type="ECO:0000259" key="6">
    <source>
        <dbReference type="Pfam" id="PF00107"/>
    </source>
</evidence>
<dbReference type="GO" id="GO:0004022">
    <property type="term" value="F:alcohol dehydrogenase (NAD+) activity"/>
    <property type="evidence" value="ECO:0007669"/>
    <property type="project" value="TreeGrafter"/>
</dbReference>
<sequence>MKVRACGVCRTDLHVVEGELPARRPRITPGHQIVGVVDAIGPDVDATMRGARVGVAWLHRTCGGCRFCVRGRENLCERADFTGWTVDGGFAEHTIAPADFVYPIPDRFDDLAAAPLLCAGIIGHRCLRTTGIERWDGARLGIYGFGAAGHVAIQIARGRGAEVFVCTRDRARHQALARVLGASWVGDTLDAPPVPLDAAIVFAPAGEIVPAALAHLEPGGTLVLGGIHMSDIPSLPYSRIDRERVIRSVANNTRDDGRAFLGEAAALPVRTHVQRYPFEGVNDALIALKHDAVRGAAVVVLQ</sequence>
<dbReference type="InterPro" id="IPR036291">
    <property type="entry name" value="NAD(P)-bd_dom_sf"/>
</dbReference>
<evidence type="ECO:0000256" key="2">
    <source>
        <dbReference type="ARBA" id="ARBA00008072"/>
    </source>
</evidence>
<dbReference type="AlphaFoldDB" id="A0A0F6YJ12"/>
<dbReference type="GO" id="GO:0046872">
    <property type="term" value="F:metal ion binding"/>
    <property type="evidence" value="ECO:0007669"/>
    <property type="project" value="UniProtKB-KW"/>
</dbReference>
<evidence type="ECO:0000313" key="8">
    <source>
        <dbReference type="EMBL" id="AKF06401.1"/>
    </source>
</evidence>
<evidence type="ECO:0000259" key="7">
    <source>
        <dbReference type="Pfam" id="PF08240"/>
    </source>
</evidence>
<keyword evidence="4" id="KW-0862">Zinc</keyword>
<dbReference type="CDD" id="cd08298">
    <property type="entry name" value="CAD2"/>
    <property type="match status" value="1"/>
</dbReference>
<dbReference type="NCBIfam" id="TIGR02822">
    <property type="entry name" value="adh_fam_2"/>
    <property type="match status" value="1"/>
</dbReference>
<keyword evidence="3" id="KW-0479">Metal-binding</keyword>
<dbReference type="EMBL" id="CP011125">
    <property type="protein sequence ID" value="AKF06401.1"/>
    <property type="molecule type" value="Genomic_DNA"/>
</dbReference>
<dbReference type="InterPro" id="IPR011032">
    <property type="entry name" value="GroES-like_sf"/>
</dbReference>
<dbReference type="KEGG" id="samy:DB32_003550"/>